<evidence type="ECO:0000313" key="5">
    <source>
        <dbReference type="EMBL" id="KKP60086.1"/>
    </source>
</evidence>
<dbReference type="GO" id="GO:0004824">
    <property type="term" value="F:lysine-tRNA ligase activity"/>
    <property type="evidence" value="ECO:0007669"/>
    <property type="project" value="TreeGrafter"/>
</dbReference>
<dbReference type="InterPro" id="IPR004364">
    <property type="entry name" value="Aa-tRNA-synt_II"/>
</dbReference>
<keyword evidence="1 5" id="KW-0436">Ligase</keyword>
<evidence type="ECO:0000259" key="4">
    <source>
        <dbReference type="PROSITE" id="PS50862"/>
    </source>
</evidence>
<feature type="domain" description="Aminoacyl-transfer RNA synthetases class-II family profile" evidence="4">
    <location>
        <begin position="13"/>
        <end position="331"/>
    </location>
</feature>
<dbReference type="SUPFAM" id="SSF55681">
    <property type="entry name" value="Class II aaRS and biotin synthetases"/>
    <property type="match status" value="1"/>
</dbReference>
<dbReference type="Proteomes" id="UP000034688">
    <property type="component" value="Unassembled WGS sequence"/>
</dbReference>
<name>A0A0G0B8U7_9BACT</name>
<organism evidence="5 6">
    <name type="scientific">Candidatus Roizmanbacteria bacterium GW2011_GWA2_34_18</name>
    <dbReference type="NCBI Taxonomy" id="1618477"/>
    <lineage>
        <taxon>Bacteria</taxon>
        <taxon>Candidatus Roizmaniibacteriota</taxon>
    </lineage>
</organism>
<gene>
    <name evidence="5" type="ORF">UR54_C0019G0001</name>
</gene>
<dbReference type="Gene3D" id="3.30.930.10">
    <property type="entry name" value="Bira Bifunctional Protein, Domain 2"/>
    <property type="match status" value="1"/>
</dbReference>
<dbReference type="PROSITE" id="PS50862">
    <property type="entry name" value="AA_TRNA_LIGASE_II"/>
    <property type="match status" value="1"/>
</dbReference>
<reference evidence="5 6" key="1">
    <citation type="journal article" date="2015" name="Nature">
        <title>rRNA introns, odd ribosomes, and small enigmatic genomes across a large radiation of phyla.</title>
        <authorList>
            <person name="Brown C.T."/>
            <person name="Hug L.A."/>
            <person name="Thomas B.C."/>
            <person name="Sharon I."/>
            <person name="Castelle C.J."/>
            <person name="Singh A."/>
            <person name="Wilkins M.J."/>
            <person name="Williams K.H."/>
            <person name="Banfield J.F."/>
        </authorList>
    </citation>
    <scope>NUCLEOTIDE SEQUENCE [LARGE SCALE GENOMIC DNA]</scope>
</reference>
<dbReference type="PANTHER" id="PTHR42918:SF6">
    <property type="entry name" value="ELONGATION FACTOR P--(R)-BETA-LYSINE LIGASE"/>
    <property type="match status" value="1"/>
</dbReference>
<evidence type="ECO:0000256" key="1">
    <source>
        <dbReference type="ARBA" id="ARBA00022598"/>
    </source>
</evidence>
<protein>
    <submittedName>
        <fullName evidence="5">Elongation factor P-(R)-beta-lysine ligase</fullName>
    </submittedName>
</protein>
<dbReference type="Pfam" id="PF00152">
    <property type="entry name" value="tRNA-synt_2"/>
    <property type="match status" value="1"/>
</dbReference>
<proteinExistence type="predicted"/>
<sequence length="332" mass="38370">MKIQTNVNNLKNYRIYLQVEKAVNEFLEKNNYLKIDLPVLSPALIPESYLEVFETEFRLSWEKTYLPAGREKLYLTPSPELFLKRLLAYGVGDCYYLGKAFRNSEPNSSWHLPEFTILEFYKIGVNYLQLADEVLKLLQWIALATNNKTISFEKWEKYSVIQAFAKFAQISQKELFNPKEFIKKAKSKGYKIKNATYEDLFSQILAAEIEPNLGKNGYPTLLYDYPCQLASLAKLSHDKKTAERCEFYINGLEIGGFCTELNDVKEQQKRFIDQSLIRKNNHLIDHAIDKGFVEVLQYGLPDCAGAGIGFERLVMIFSDETSIEDLKLITII</sequence>
<dbReference type="STRING" id="1618477.UR54_C0019G0001"/>
<keyword evidence="3" id="KW-0067">ATP-binding</keyword>
<dbReference type="InterPro" id="IPR045864">
    <property type="entry name" value="aa-tRNA-synth_II/BPL/LPL"/>
</dbReference>
<dbReference type="GO" id="GO:0006430">
    <property type="term" value="P:lysyl-tRNA aminoacylation"/>
    <property type="evidence" value="ECO:0007669"/>
    <property type="project" value="TreeGrafter"/>
</dbReference>
<accession>A0A0G0B8U7</accession>
<dbReference type="GO" id="GO:0005829">
    <property type="term" value="C:cytosol"/>
    <property type="evidence" value="ECO:0007669"/>
    <property type="project" value="TreeGrafter"/>
</dbReference>
<dbReference type="AlphaFoldDB" id="A0A0G0B8U7"/>
<dbReference type="GO" id="GO:0003746">
    <property type="term" value="F:translation elongation factor activity"/>
    <property type="evidence" value="ECO:0007669"/>
    <property type="project" value="UniProtKB-KW"/>
</dbReference>
<keyword evidence="2" id="KW-0547">Nucleotide-binding</keyword>
<dbReference type="GO" id="GO:0005524">
    <property type="term" value="F:ATP binding"/>
    <property type="evidence" value="ECO:0007669"/>
    <property type="project" value="InterPro"/>
</dbReference>
<evidence type="ECO:0000313" key="6">
    <source>
        <dbReference type="Proteomes" id="UP000034688"/>
    </source>
</evidence>
<dbReference type="GO" id="GO:0000049">
    <property type="term" value="F:tRNA binding"/>
    <property type="evidence" value="ECO:0007669"/>
    <property type="project" value="TreeGrafter"/>
</dbReference>
<comment type="caution">
    <text evidence="5">The sequence shown here is derived from an EMBL/GenBank/DDBJ whole genome shotgun (WGS) entry which is preliminary data.</text>
</comment>
<keyword evidence="5" id="KW-0251">Elongation factor</keyword>
<dbReference type="PANTHER" id="PTHR42918">
    <property type="entry name" value="LYSYL-TRNA SYNTHETASE"/>
    <property type="match status" value="1"/>
</dbReference>
<dbReference type="InterPro" id="IPR006195">
    <property type="entry name" value="aa-tRNA-synth_II"/>
</dbReference>
<keyword evidence="5" id="KW-0648">Protein biosynthesis</keyword>
<evidence type="ECO:0000256" key="3">
    <source>
        <dbReference type="ARBA" id="ARBA00022840"/>
    </source>
</evidence>
<dbReference type="EMBL" id="LBPP01000019">
    <property type="protein sequence ID" value="KKP60086.1"/>
    <property type="molecule type" value="Genomic_DNA"/>
</dbReference>
<evidence type="ECO:0000256" key="2">
    <source>
        <dbReference type="ARBA" id="ARBA00022741"/>
    </source>
</evidence>